<sequence length="328" mass="36601">MAQKIWTGSINFGLVSIPVGLYAATEDHSIPFHQYERGTTDRVRYRRVNERTGDEVSYGDIVKGREVGDTLVTVEPSELEEIAPRRSRTIDITSFVDLDEIDPVYFQKTYWLAPTSKDNARPYSLLLRAMREANRVGVATFVMRGKEYLTAIRADRDALALDTLYFADEIRDANAMVGELAALDGKSKNADRELSMATDIIESMTEKWDPEQFEDTYTARVEQLLQDKAAGKEPTVEETAERDEGVIDLTEALRRSVDAAKQRRTGAKSGTSAGAEAPDRDVGEMTKSELDGLAREHEIKGRSKMSRGRLEDAVAQALGTPRRTKKAS</sequence>
<keyword evidence="3" id="KW-0227">DNA damage</keyword>
<name>A0A5Q3QA53_9PSEU</name>
<evidence type="ECO:0000313" key="6">
    <source>
        <dbReference type="EMBL" id="QGK70064.1"/>
    </source>
</evidence>
<accession>A0A5Q3QA53</accession>
<evidence type="ECO:0000256" key="2">
    <source>
        <dbReference type="ARBA" id="ARBA00023172"/>
    </source>
</evidence>
<organism evidence="6 7">
    <name type="scientific">Allosaccharopolyspora coralli</name>
    <dbReference type="NCBI Taxonomy" id="2665642"/>
    <lineage>
        <taxon>Bacteria</taxon>
        <taxon>Bacillati</taxon>
        <taxon>Actinomycetota</taxon>
        <taxon>Actinomycetes</taxon>
        <taxon>Pseudonocardiales</taxon>
        <taxon>Pseudonocardiaceae</taxon>
        <taxon>Allosaccharopolyspora</taxon>
    </lineage>
</organism>
<dbReference type="KEGG" id="sace:GIY23_11505"/>
<dbReference type="Proteomes" id="UP000371041">
    <property type="component" value="Chromosome"/>
</dbReference>
<gene>
    <name evidence="3" type="primary">ku</name>
    <name evidence="6" type="ORF">GIY23_11505</name>
</gene>
<dbReference type="AlphaFoldDB" id="A0A5Q3QA53"/>
<dbReference type="Pfam" id="PF02735">
    <property type="entry name" value="Ku"/>
    <property type="match status" value="1"/>
</dbReference>
<feature type="region of interest" description="Disordered" evidence="4">
    <location>
        <begin position="257"/>
        <end position="328"/>
    </location>
</feature>
<dbReference type="GO" id="GO:0006310">
    <property type="term" value="P:DNA recombination"/>
    <property type="evidence" value="ECO:0007669"/>
    <property type="project" value="UniProtKB-KW"/>
</dbReference>
<keyword evidence="3" id="KW-0234">DNA repair</keyword>
<keyword evidence="7" id="KW-1185">Reference proteome</keyword>
<reference evidence="7" key="1">
    <citation type="submission" date="2019-11" db="EMBL/GenBank/DDBJ databases">
        <title>The complete genome sequence of Saccharopolyspora sp. E2A.</title>
        <authorList>
            <person name="Zhang G."/>
        </authorList>
    </citation>
    <scope>NUCLEOTIDE SEQUENCE [LARGE SCALE GENOMIC DNA]</scope>
    <source>
        <strain evidence="7">E2A</strain>
    </source>
</reference>
<evidence type="ECO:0000256" key="3">
    <source>
        <dbReference type="HAMAP-Rule" id="MF_01875"/>
    </source>
</evidence>
<proteinExistence type="inferred from homology"/>
<dbReference type="PANTHER" id="PTHR41251">
    <property type="entry name" value="NON-HOMOLOGOUS END JOINING PROTEIN KU"/>
    <property type="match status" value="1"/>
</dbReference>
<feature type="compositionally biased region" description="Basic and acidic residues" evidence="4">
    <location>
        <begin position="277"/>
        <end position="301"/>
    </location>
</feature>
<evidence type="ECO:0000259" key="5">
    <source>
        <dbReference type="SMART" id="SM00559"/>
    </source>
</evidence>
<comment type="function">
    <text evidence="3">With LigD forms a non-homologous end joining (NHEJ) DNA repair enzyme, which repairs dsDNA breaks with reduced fidelity. Binds linear dsDNA with 5'- and 3'- overhangs but not closed circular dsDNA nor ssDNA. Recruits and stimulates the ligase activity of LigD.</text>
</comment>
<protein>
    <recommendedName>
        <fullName evidence="3">Non-homologous end joining protein Ku</fullName>
    </recommendedName>
</protein>
<dbReference type="RefSeq" id="WP_154076647.1">
    <property type="nucleotide sequence ID" value="NZ_CP045929.1"/>
</dbReference>
<feature type="domain" description="Ku" evidence="5">
    <location>
        <begin position="53"/>
        <end position="181"/>
    </location>
</feature>
<evidence type="ECO:0000256" key="1">
    <source>
        <dbReference type="ARBA" id="ARBA00023125"/>
    </source>
</evidence>
<dbReference type="CDD" id="cd00789">
    <property type="entry name" value="KU_like"/>
    <property type="match status" value="1"/>
</dbReference>
<comment type="subunit">
    <text evidence="3">Homodimer. Interacts with LigD.</text>
</comment>
<dbReference type="GO" id="GO:0006303">
    <property type="term" value="P:double-strand break repair via nonhomologous end joining"/>
    <property type="evidence" value="ECO:0007669"/>
    <property type="project" value="UniProtKB-UniRule"/>
</dbReference>
<keyword evidence="1 3" id="KW-0238">DNA-binding</keyword>
<dbReference type="PANTHER" id="PTHR41251:SF1">
    <property type="entry name" value="NON-HOMOLOGOUS END JOINING PROTEIN KU"/>
    <property type="match status" value="1"/>
</dbReference>
<dbReference type="HAMAP" id="MF_01875">
    <property type="entry name" value="Prokaryotic_Ku"/>
    <property type="match status" value="1"/>
</dbReference>
<keyword evidence="2 3" id="KW-0233">DNA recombination</keyword>
<evidence type="ECO:0000256" key="4">
    <source>
        <dbReference type="SAM" id="MobiDB-lite"/>
    </source>
</evidence>
<dbReference type="EMBL" id="CP045929">
    <property type="protein sequence ID" value="QGK70064.1"/>
    <property type="molecule type" value="Genomic_DNA"/>
</dbReference>
<dbReference type="InterPro" id="IPR009187">
    <property type="entry name" value="Prok_Ku"/>
</dbReference>
<dbReference type="NCBIfam" id="TIGR02772">
    <property type="entry name" value="Ku_bact"/>
    <property type="match status" value="1"/>
</dbReference>
<dbReference type="GO" id="GO:0003690">
    <property type="term" value="F:double-stranded DNA binding"/>
    <property type="evidence" value="ECO:0007669"/>
    <property type="project" value="UniProtKB-UniRule"/>
</dbReference>
<dbReference type="InterPro" id="IPR006164">
    <property type="entry name" value="DNA_bd_Ku70/Ku80"/>
</dbReference>
<dbReference type="SMART" id="SM00559">
    <property type="entry name" value="Ku78"/>
    <property type="match status" value="1"/>
</dbReference>
<dbReference type="PIRSF" id="PIRSF006493">
    <property type="entry name" value="Prok_Ku"/>
    <property type="match status" value="1"/>
</dbReference>
<dbReference type="InterPro" id="IPR016194">
    <property type="entry name" value="SPOC-like_C_dom_sf"/>
</dbReference>
<dbReference type="Gene3D" id="2.40.290.10">
    <property type="match status" value="1"/>
</dbReference>
<comment type="similarity">
    <text evidence="3">Belongs to the prokaryotic Ku family.</text>
</comment>
<evidence type="ECO:0000313" key="7">
    <source>
        <dbReference type="Proteomes" id="UP000371041"/>
    </source>
</evidence>
<dbReference type="SUPFAM" id="SSF100939">
    <property type="entry name" value="SPOC domain-like"/>
    <property type="match status" value="1"/>
</dbReference>